<dbReference type="Proteomes" id="UP001256711">
    <property type="component" value="Unassembled WGS sequence"/>
</dbReference>
<evidence type="ECO:0008006" key="3">
    <source>
        <dbReference type="Google" id="ProtNLM"/>
    </source>
</evidence>
<comment type="caution">
    <text evidence="1">The sequence shown here is derived from an EMBL/GenBank/DDBJ whole genome shotgun (WGS) entry which is preliminary data.</text>
</comment>
<dbReference type="EMBL" id="JARQBJ010000002">
    <property type="protein sequence ID" value="MDT2810060.1"/>
    <property type="molecule type" value="Genomic_DNA"/>
</dbReference>
<protein>
    <recommendedName>
        <fullName evidence="3">Head fiber protein</fullName>
    </recommendedName>
</protein>
<gene>
    <name evidence="1" type="ORF">P7H43_06155</name>
</gene>
<evidence type="ECO:0000313" key="1">
    <source>
        <dbReference type="EMBL" id="MDT2810060.1"/>
    </source>
</evidence>
<dbReference type="Gene3D" id="1.10.720.30">
    <property type="entry name" value="SAP domain"/>
    <property type="match status" value="1"/>
</dbReference>
<dbReference type="AlphaFoldDB" id="A0AAW8TYU8"/>
<evidence type="ECO:0000313" key="2">
    <source>
        <dbReference type="Proteomes" id="UP001256711"/>
    </source>
</evidence>
<accession>A0AAW8TYU8</accession>
<reference evidence="1" key="1">
    <citation type="submission" date="2023-03" db="EMBL/GenBank/DDBJ databases">
        <authorList>
            <person name="Shen W."/>
            <person name="Cai J."/>
        </authorList>
    </citation>
    <scope>NUCLEOTIDE SEQUENCE</scope>
    <source>
        <strain evidence="1">B226-2</strain>
    </source>
</reference>
<dbReference type="InterPro" id="IPR036361">
    <property type="entry name" value="SAP_dom_sf"/>
</dbReference>
<dbReference type="RefSeq" id="WP_311835293.1">
    <property type="nucleotide sequence ID" value="NZ_JARQBJ010000002.1"/>
</dbReference>
<proteinExistence type="predicted"/>
<sequence>MAEIPWTKARIKKAADDSVINEVEKAESGVTTAEITGLTSGTVVADGEYYVVGVGMISGVENESVKTNIPSFTVTTAPAPAFDPNGETKPTDAQTIDEIKAWLTAHSIDFSGKTLKADLLALVPAE</sequence>
<name>A0AAW8TYU8_9ENTE</name>
<organism evidence="1 2">
    <name type="scientific">Enterococcus asini</name>
    <dbReference type="NCBI Taxonomy" id="57732"/>
    <lineage>
        <taxon>Bacteria</taxon>
        <taxon>Bacillati</taxon>
        <taxon>Bacillota</taxon>
        <taxon>Bacilli</taxon>
        <taxon>Lactobacillales</taxon>
        <taxon>Enterococcaceae</taxon>
        <taxon>Enterococcus</taxon>
    </lineage>
</organism>